<dbReference type="Gene3D" id="1.10.630.10">
    <property type="entry name" value="Cytochrome P450"/>
    <property type="match status" value="1"/>
</dbReference>
<comment type="similarity">
    <text evidence="5">Belongs to the cytochrome P450 family.</text>
</comment>
<keyword evidence="7 16" id="KW-0349">Heme</keyword>
<dbReference type="Pfam" id="PF00067">
    <property type="entry name" value="p450"/>
    <property type="match status" value="1"/>
</dbReference>
<evidence type="ECO:0000256" key="14">
    <source>
        <dbReference type="ARBA" id="ARBA00023136"/>
    </source>
</evidence>
<feature type="binding site" description="axial binding residue" evidence="16">
    <location>
        <position position="449"/>
    </location>
    <ligand>
        <name>heme</name>
        <dbReference type="ChEBI" id="CHEBI:30413"/>
    </ligand>
    <ligandPart>
        <name>Fe</name>
        <dbReference type="ChEBI" id="CHEBI:18248"/>
    </ligandPart>
</feature>
<reference evidence="17 18" key="1">
    <citation type="submission" date="2017-07" db="EMBL/GenBank/DDBJ databases">
        <authorList>
            <person name="Talla V."/>
            <person name="Backstrom N."/>
        </authorList>
    </citation>
    <scope>NUCLEOTIDE SEQUENCE [LARGE SCALE GENOMIC DNA]</scope>
</reference>
<dbReference type="SUPFAM" id="SSF48264">
    <property type="entry name" value="Cytochrome P450"/>
    <property type="match status" value="1"/>
</dbReference>
<dbReference type="PRINTS" id="PR00385">
    <property type="entry name" value="P450"/>
</dbReference>
<keyword evidence="9" id="KW-0256">Endoplasmic reticulum</keyword>
<evidence type="ECO:0000256" key="8">
    <source>
        <dbReference type="ARBA" id="ARBA00022723"/>
    </source>
</evidence>
<dbReference type="InterPro" id="IPR050476">
    <property type="entry name" value="Insect_CytP450_Detox"/>
</dbReference>
<keyword evidence="8 16" id="KW-0479">Metal-binding</keyword>
<keyword evidence="13" id="KW-0503">Monooxygenase</keyword>
<evidence type="ECO:0000256" key="3">
    <source>
        <dbReference type="ARBA" id="ARBA00004174"/>
    </source>
</evidence>
<comment type="function">
    <text evidence="2">May be involved in the metabolism of insect hormones and in the breakdown of synthetic insecticides.</text>
</comment>
<keyword evidence="14" id="KW-0472">Membrane</keyword>
<keyword evidence="12 16" id="KW-0408">Iron</keyword>
<keyword evidence="18" id="KW-1185">Reference proteome</keyword>
<proteinExistence type="inferred from homology"/>
<dbReference type="GO" id="GO:0016712">
    <property type="term" value="F:oxidoreductase activity, acting on paired donors, with incorporation or reduction of molecular oxygen, reduced flavin or flavoprotein as one donor, and incorporation of one atom of oxygen"/>
    <property type="evidence" value="ECO:0007669"/>
    <property type="project" value="UniProtKB-EC"/>
</dbReference>
<evidence type="ECO:0000256" key="15">
    <source>
        <dbReference type="ARBA" id="ARBA00047827"/>
    </source>
</evidence>
<protein>
    <recommendedName>
        <fullName evidence="6">unspecific monooxygenase</fullName>
        <ecNumber evidence="6">1.14.14.1</ecNumber>
    </recommendedName>
</protein>
<dbReference type="AlphaFoldDB" id="A0A5E4PNE7"/>
<dbReference type="EMBL" id="FZQP02000032">
    <property type="protein sequence ID" value="VVC86862.1"/>
    <property type="molecule type" value="Genomic_DNA"/>
</dbReference>
<accession>A0A5E4PNE7</accession>
<dbReference type="GO" id="GO:0020037">
    <property type="term" value="F:heme binding"/>
    <property type="evidence" value="ECO:0007669"/>
    <property type="project" value="InterPro"/>
</dbReference>
<sequence>MFVALSILACAAFIYYVYRKQFSYWRTRNIPHPTPIPLLGNYKDYIFIKKTLYETVSDMCKKFPNEPYFGAVFGTEPTLIVQDPEYIKLVLIKDFSYFNSREIARYMDHEVVTKGLFFAHGDKWKIVRQNFAPLFSIAKMKSMFYLIEECTEVLNNTLDKELQSTQTEVTRLMAGFTMDCIGSCVFGVKAEVGNENNIFRHIGEAIFQNSSFMSFKLIVRSIWPAIFYGLGLKVFPKQITELFSSLLKTIFEQRQYKDSGRNDFVDLMLSLKQNQYLYGESIADKNGETRNIKQKVDDELLYGQSTVFFGAGYETSSSTLAHTLFELAKNTKAQEKAIAEVDNYFKKNEKLTYECVQETPYLSACFNETMRLYPVLGVLTREVVEDYKFPSGLVLEKGVRVHIPVFNIHRKPEYFTDPESYRPERFLGEEREKIKPCTYMPYGEGPRYCIGKTHNI</sequence>
<name>A0A5E4PNE7_9NEOP</name>
<comment type="catalytic activity">
    <reaction evidence="15">
        <text>an organic molecule + reduced [NADPH--hemoprotein reductase] + O2 = an alcohol + oxidized [NADPH--hemoprotein reductase] + H2O + H(+)</text>
        <dbReference type="Rhea" id="RHEA:17149"/>
        <dbReference type="Rhea" id="RHEA-COMP:11964"/>
        <dbReference type="Rhea" id="RHEA-COMP:11965"/>
        <dbReference type="ChEBI" id="CHEBI:15377"/>
        <dbReference type="ChEBI" id="CHEBI:15378"/>
        <dbReference type="ChEBI" id="CHEBI:15379"/>
        <dbReference type="ChEBI" id="CHEBI:30879"/>
        <dbReference type="ChEBI" id="CHEBI:57618"/>
        <dbReference type="ChEBI" id="CHEBI:58210"/>
        <dbReference type="ChEBI" id="CHEBI:142491"/>
        <dbReference type="EC" id="1.14.14.1"/>
    </reaction>
</comment>
<dbReference type="PRINTS" id="PR00465">
    <property type="entry name" value="EP450IV"/>
</dbReference>
<evidence type="ECO:0000256" key="6">
    <source>
        <dbReference type="ARBA" id="ARBA00012109"/>
    </source>
</evidence>
<evidence type="ECO:0000256" key="11">
    <source>
        <dbReference type="ARBA" id="ARBA00023002"/>
    </source>
</evidence>
<comment type="cofactor">
    <cofactor evidence="1 16">
        <name>heme</name>
        <dbReference type="ChEBI" id="CHEBI:30413"/>
    </cofactor>
</comment>
<keyword evidence="11" id="KW-0560">Oxidoreductase</keyword>
<evidence type="ECO:0000313" key="17">
    <source>
        <dbReference type="EMBL" id="VVC86862.1"/>
    </source>
</evidence>
<evidence type="ECO:0000256" key="9">
    <source>
        <dbReference type="ARBA" id="ARBA00022824"/>
    </source>
</evidence>
<dbReference type="CDD" id="cd11056">
    <property type="entry name" value="CYP6-like"/>
    <property type="match status" value="1"/>
</dbReference>
<evidence type="ECO:0000256" key="2">
    <source>
        <dbReference type="ARBA" id="ARBA00003690"/>
    </source>
</evidence>
<dbReference type="GO" id="GO:0005506">
    <property type="term" value="F:iron ion binding"/>
    <property type="evidence" value="ECO:0007669"/>
    <property type="project" value="InterPro"/>
</dbReference>
<comment type="subcellular location">
    <subcellularLocation>
        <location evidence="4">Endoplasmic reticulum membrane</location>
        <topology evidence="4">Peripheral membrane protein</topology>
    </subcellularLocation>
    <subcellularLocation>
        <location evidence="3">Microsome membrane</location>
        <topology evidence="3">Peripheral membrane protein</topology>
    </subcellularLocation>
</comment>
<evidence type="ECO:0000256" key="4">
    <source>
        <dbReference type="ARBA" id="ARBA00004406"/>
    </source>
</evidence>
<dbReference type="InterPro" id="IPR002403">
    <property type="entry name" value="Cyt_P450_E_grp-IV"/>
</dbReference>
<organism evidence="17 18">
    <name type="scientific">Leptidea sinapis</name>
    <dbReference type="NCBI Taxonomy" id="189913"/>
    <lineage>
        <taxon>Eukaryota</taxon>
        <taxon>Metazoa</taxon>
        <taxon>Ecdysozoa</taxon>
        <taxon>Arthropoda</taxon>
        <taxon>Hexapoda</taxon>
        <taxon>Insecta</taxon>
        <taxon>Pterygota</taxon>
        <taxon>Neoptera</taxon>
        <taxon>Endopterygota</taxon>
        <taxon>Lepidoptera</taxon>
        <taxon>Glossata</taxon>
        <taxon>Ditrysia</taxon>
        <taxon>Papilionoidea</taxon>
        <taxon>Pieridae</taxon>
        <taxon>Dismorphiinae</taxon>
        <taxon>Leptidea</taxon>
    </lineage>
</organism>
<evidence type="ECO:0000256" key="16">
    <source>
        <dbReference type="PIRSR" id="PIRSR602403-1"/>
    </source>
</evidence>
<evidence type="ECO:0000256" key="10">
    <source>
        <dbReference type="ARBA" id="ARBA00022848"/>
    </source>
</evidence>
<dbReference type="FunFam" id="1.10.630.10:FF:000042">
    <property type="entry name" value="Cytochrome P450"/>
    <property type="match status" value="1"/>
</dbReference>
<gene>
    <name evidence="17" type="ORF">LSINAPIS_LOCUS602</name>
</gene>
<evidence type="ECO:0000256" key="12">
    <source>
        <dbReference type="ARBA" id="ARBA00023004"/>
    </source>
</evidence>
<dbReference type="InterPro" id="IPR001128">
    <property type="entry name" value="Cyt_P450"/>
</dbReference>
<dbReference type="PANTHER" id="PTHR24292:SF84">
    <property type="entry name" value="CYTOCHROME P450 28A5-RELATED"/>
    <property type="match status" value="1"/>
</dbReference>
<dbReference type="EC" id="1.14.14.1" evidence="6"/>
<dbReference type="Proteomes" id="UP000324832">
    <property type="component" value="Unassembled WGS sequence"/>
</dbReference>
<dbReference type="PANTHER" id="PTHR24292">
    <property type="entry name" value="CYTOCHROME P450"/>
    <property type="match status" value="1"/>
</dbReference>
<evidence type="ECO:0000256" key="13">
    <source>
        <dbReference type="ARBA" id="ARBA00023033"/>
    </source>
</evidence>
<dbReference type="InterPro" id="IPR036396">
    <property type="entry name" value="Cyt_P450_sf"/>
</dbReference>
<keyword evidence="10" id="KW-0492">Microsome</keyword>
<evidence type="ECO:0000256" key="7">
    <source>
        <dbReference type="ARBA" id="ARBA00022617"/>
    </source>
</evidence>
<evidence type="ECO:0000256" key="5">
    <source>
        <dbReference type="ARBA" id="ARBA00010617"/>
    </source>
</evidence>
<dbReference type="GO" id="GO:0005789">
    <property type="term" value="C:endoplasmic reticulum membrane"/>
    <property type="evidence" value="ECO:0007669"/>
    <property type="project" value="UniProtKB-SubCell"/>
</dbReference>
<evidence type="ECO:0000256" key="1">
    <source>
        <dbReference type="ARBA" id="ARBA00001971"/>
    </source>
</evidence>
<evidence type="ECO:0000313" key="18">
    <source>
        <dbReference type="Proteomes" id="UP000324832"/>
    </source>
</evidence>